<sequence>MRFIVFRILLKQSNSKRTRKIKIVKGDQKENSGRNIEKEVRNHVSKDFDAPGLNAKIPILCPTTKSILASFK</sequence>
<protein>
    <submittedName>
        <fullName evidence="1">Uncharacterized protein</fullName>
    </submittedName>
</protein>
<organism evidence="1 2">
    <name type="scientific">Trema orientale</name>
    <name type="common">Charcoal tree</name>
    <name type="synonym">Celtis orientalis</name>
    <dbReference type="NCBI Taxonomy" id="63057"/>
    <lineage>
        <taxon>Eukaryota</taxon>
        <taxon>Viridiplantae</taxon>
        <taxon>Streptophyta</taxon>
        <taxon>Embryophyta</taxon>
        <taxon>Tracheophyta</taxon>
        <taxon>Spermatophyta</taxon>
        <taxon>Magnoliopsida</taxon>
        <taxon>eudicotyledons</taxon>
        <taxon>Gunneridae</taxon>
        <taxon>Pentapetalae</taxon>
        <taxon>rosids</taxon>
        <taxon>fabids</taxon>
        <taxon>Rosales</taxon>
        <taxon>Cannabaceae</taxon>
        <taxon>Trema</taxon>
    </lineage>
</organism>
<dbReference type="EMBL" id="JXTC01000513">
    <property type="protein sequence ID" value="PON48657.1"/>
    <property type="molecule type" value="Genomic_DNA"/>
</dbReference>
<dbReference type="InParanoid" id="A0A2P5BIP5"/>
<dbReference type="AlphaFoldDB" id="A0A2P5BIP5"/>
<proteinExistence type="predicted"/>
<keyword evidence="2" id="KW-1185">Reference proteome</keyword>
<reference evidence="2" key="1">
    <citation type="submission" date="2016-06" db="EMBL/GenBank/DDBJ databases">
        <title>Parallel loss of symbiosis genes in relatives of nitrogen-fixing non-legume Parasponia.</title>
        <authorList>
            <person name="Van Velzen R."/>
            <person name="Holmer R."/>
            <person name="Bu F."/>
            <person name="Rutten L."/>
            <person name="Van Zeijl A."/>
            <person name="Liu W."/>
            <person name="Santuari L."/>
            <person name="Cao Q."/>
            <person name="Sharma T."/>
            <person name="Shen D."/>
            <person name="Roswanjaya Y."/>
            <person name="Wardhani T."/>
            <person name="Kalhor M.S."/>
            <person name="Jansen J."/>
            <person name="Van den Hoogen J."/>
            <person name="Gungor B."/>
            <person name="Hartog M."/>
            <person name="Hontelez J."/>
            <person name="Verver J."/>
            <person name="Yang W.-C."/>
            <person name="Schijlen E."/>
            <person name="Repin R."/>
            <person name="Schilthuizen M."/>
            <person name="Schranz E."/>
            <person name="Heidstra R."/>
            <person name="Miyata K."/>
            <person name="Fedorova E."/>
            <person name="Kohlen W."/>
            <person name="Bisseling T."/>
            <person name="Smit S."/>
            <person name="Geurts R."/>
        </authorList>
    </citation>
    <scope>NUCLEOTIDE SEQUENCE [LARGE SCALE GENOMIC DNA]</scope>
    <source>
        <strain evidence="2">cv. RG33-2</strain>
    </source>
</reference>
<name>A0A2P5BIP5_TREOI</name>
<comment type="caution">
    <text evidence="1">The sequence shown here is derived from an EMBL/GenBank/DDBJ whole genome shotgun (WGS) entry which is preliminary data.</text>
</comment>
<gene>
    <name evidence="1" type="ORF">TorRG33x02_319600</name>
</gene>
<evidence type="ECO:0000313" key="1">
    <source>
        <dbReference type="EMBL" id="PON48657.1"/>
    </source>
</evidence>
<accession>A0A2P5BIP5</accession>
<evidence type="ECO:0000313" key="2">
    <source>
        <dbReference type="Proteomes" id="UP000237000"/>
    </source>
</evidence>
<dbReference type="Proteomes" id="UP000237000">
    <property type="component" value="Unassembled WGS sequence"/>
</dbReference>